<dbReference type="EMBL" id="CYGY02000050">
    <property type="protein sequence ID" value="SIT46379.1"/>
    <property type="molecule type" value="Genomic_DNA"/>
</dbReference>
<evidence type="ECO:0000313" key="1">
    <source>
        <dbReference type="EMBL" id="SIT46379.1"/>
    </source>
</evidence>
<dbReference type="Proteomes" id="UP000195569">
    <property type="component" value="Unassembled WGS sequence"/>
</dbReference>
<accession>A0A1N7SHD0</accession>
<gene>
    <name evidence="1" type="ORF">BN2476_500193</name>
</gene>
<name>A0A1N7SHD0_9BURK</name>
<protein>
    <submittedName>
        <fullName evidence="1">Uncharacterized protein</fullName>
    </submittedName>
</protein>
<sequence>MTLDWHVEVLNAPLEKRANKKKTGRRVVIQNTFFIALTPLELLSALDYRTKEAQPVVSIYES</sequence>
<evidence type="ECO:0000313" key="2">
    <source>
        <dbReference type="Proteomes" id="UP000195569"/>
    </source>
</evidence>
<dbReference type="AlphaFoldDB" id="A0A1N7SHD0"/>
<reference evidence="1" key="1">
    <citation type="submission" date="2016-12" db="EMBL/GenBank/DDBJ databases">
        <authorList>
            <person name="Moulin L."/>
        </authorList>
    </citation>
    <scope>NUCLEOTIDE SEQUENCE [LARGE SCALE GENOMIC DNA]</scope>
    <source>
        <strain evidence="1">STM 7183</strain>
    </source>
</reference>
<dbReference type="OrthoDB" id="9895086at2"/>
<organism evidence="1 2">
    <name type="scientific">Paraburkholderia piptadeniae</name>
    <dbReference type="NCBI Taxonomy" id="1701573"/>
    <lineage>
        <taxon>Bacteria</taxon>
        <taxon>Pseudomonadati</taxon>
        <taxon>Pseudomonadota</taxon>
        <taxon>Betaproteobacteria</taxon>
        <taxon>Burkholderiales</taxon>
        <taxon>Burkholderiaceae</taxon>
        <taxon>Paraburkholderia</taxon>
    </lineage>
</organism>
<proteinExistence type="predicted"/>
<comment type="caution">
    <text evidence="1">The sequence shown here is derived from an EMBL/GenBank/DDBJ whole genome shotgun (WGS) entry which is preliminary data.</text>
</comment>
<keyword evidence="2" id="KW-1185">Reference proteome</keyword>
<dbReference type="RefSeq" id="WP_143811045.1">
    <property type="nucleotide sequence ID" value="NZ_CYGY02000050.1"/>
</dbReference>